<dbReference type="GO" id="GO:0005524">
    <property type="term" value="F:ATP binding"/>
    <property type="evidence" value="ECO:0007669"/>
    <property type="project" value="UniProtKB-KW"/>
</dbReference>
<feature type="transmembrane region" description="Helical" evidence="9">
    <location>
        <begin position="421"/>
        <end position="445"/>
    </location>
</feature>
<evidence type="ECO:0000259" key="10">
    <source>
        <dbReference type="PROSITE" id="PS50893"/>
    </source>
</evidence>
<reference evidence="12" key="1">
    <citation type="submission" date="2023-08" db="EMBL/GenBank/DDBJ databases">
        <authorList>
            <person name="Chen Y."/>
            <person name="Shah S."/>
            <person name="Dougan E. K."/>
            <person name="Thang M."/>
            <person name="Chan C."/>
        </authorList>
    </citation>
    <scope>NUCLEOTIDE SEQUENCE</scope>
</reference>
<comment type="similarity">
    <text evidence="7">Belongs to the ABC transporter superfamily. ABCB family. Heavy Metal importer (TC 3.A.1.210) subfamily.</text>
</comment>
<dbReference type="PANTHER" id="PTHR24221:SF654">
    <property type="entry name" value="ATP-BINDING CASSETTE SUB-FAMILY B MEMBER 6"/>
    <property type="match status" value="1"/>
</dbReference>
<dbReference type="PROSITE" id="PS00211">
    <property type="entry name" value="ABC_TRANSPORTER_1"/>
    <property type="match status" value="1"/>
</dbReference>
<evidence type="ECO:0000256" key="5">
    <source>
        <dbReference type="ARBA" id="ARBA00022989"/>
    </source>
</evidence>
<dbReference type="SUPFAM" id="SSF90123">
    <property type="entry name" value="ABC transporter transmembrane region"/>
    <property type="match status" value="1"/>
</dbReference>
<feature type="transmembrane region" description="Helical" evidence="9">
    <location>
        <begin position="563"/>
        <end position="583"/>
    </location>
</feature>
<keyword evidence="3" id="KW-0547">Nucleotide-binding</keyword>
<dbReference type="SMART" id="SM00382">
    <property type="entry name" value="AAA"/>
    <property type="match status" value="1"/>
</dbReference>
<dbReference type="GO" id="GO:0016020">
    <property type="term" value="C:membrane"/>
    <property type="evidence" value="ECO:0007669"/>
    <property type="project" value="UniProtKB-SubCell"/>
</dbReference>
<dbReference type="InterPro" id="IPR036640">
    <property type="entry name" value="ABC1_TM_sf"/>
</dbReference>
<evidence type="ECO:0000259" key="11">
    <source>
        <dbReference type="PROSITE" id="PS50929"/>
    </source>
</evidence>
<name>A0AA36I526_9DINO</name>
<comment type="caution">
    <text evidence="12">The sequence shown here is derived from an EMBL/GenBank/DDBJ whole genome shotgun (WGS) entry which is preliminary data.</text>
</comment>
<dbReference type="Gene3D" id="3.40.50.720">
    <property type="entry name" value="NAD(P)-binding Rossmann-like Domain"/>
    <property type="match status" value="1"/>
</dbReference>
<keyword evidence="13" id="KW-1185">Reference proteome</keyword>
<evidence type="ECO:0000256" key="3">
    <source>
        <dbReference type="ARBA" id="ARBA00022741"/>
    </source>
</evidence>
<feature type="transmembrane region" description="Helical" evidence="9">
    <location>
        <begin position="533"/>
        <end position="556"/>
    </location>
</feature>
<evidence type="ECO:0000313" key="13">
    <source>
        <dbReference type="Proteomes" id="UP001178507"/>
    </source>
</evidence>
<dbReference type="Pfam" id="PF00664">
    <property type="entry name" value="ABC_membrane"/>
    <property type="match status" value="1"/>
</dbReference>
<dbReference type="Proteomes" id="UP001178507">
    <property type="component" value="Unassembled WGS sequence"/>
</dbReference>
<dbReference type="PROSITE" id="PS50893">
    <property type="entry name" value="ABC_TRANSPORTER_2"/>
    <property type="match status" value="1"/>
</dbReference>
<keyword evidence="4" id="KW-0067">ATP-binding</keyword>
<dbReference type="Gene3D" id="1.20.1560.10">
    <property type="entry name" value="ABC transporter type 1, transmembrane domain"/>
    <property type="match status" value="1"/>
</dbReference>
<dbReference type="EMBL" id="CAUJNA010000779">
    <property type="protein sequence ID" value="CAJ1381110.1"/>
    <property type="molecule type" value="Genomic_DNA"/>
</dbReference>
<dbReference type="SUPFAM" id="SSF52540">
    <property type="entry name" value="P-loop containing nucleoside triphosphate hydrolases"/>
    <property type="match status" value="1"/>
</dbReference>
<keyword evidence="6 9" id="KW-0472">Membrane</keyword>
<dbReference type="PROSITE" id="PS50929">
    <property type="entry name" value="ABC_TM1F"/>
    <property type="match status" value="1"/>
</dbReference>
<evidence type="ECO:0000256" key="7">
    <source>
        <dbReference type="ARBA" id="ARBA00024363"/>
    </source>
</evidence>
<dbReference type="Pfam" id="PF00005">
    <property type="entry name" value="ABC_tran"/>
    <property type="match status" value="1"/>
</dbReference>
<dbReference type="InterPro" id="IPR036291">
    <property type="entry name" value="NAD(P)-bd_dom_sf"/>
</dbReference>
<dbReference type="Gene3D" id="3.40.50.300">
    <property type="entry name" value="P-loop containing nucleotide triphosphate hydrolases"/>
    <property type="match status" value="1"/>
</dbReference>
<dbReference type="InterPro" id="IPR039421">
    <property type="entry name" value="Type_1_exporter"/>
</dbReference>
<evidence type="ECO:0000256" key="4">
    <source>
        <dbReference type="ARBA" id="ARBA00022840"/>
    </source>
</evidence>
<feature type="domain" description="ABC transporter" evidence="10">
    <location>
        <begin position="753"/>
        <end position="996"/>
    </location>
</feature>
<organism evidence="12 13">
    <name type="scientific">Effrenium voratum</name>
    <dbReference type="NCBI Taxonomy" id="2562239"/>
    <lineage>
        <taxon>Eukaryota</taxon>
        <taxon>Sar</taxon>
        <taxon>Alveolata</taxon>
        <taxon>Dinophyceae</taxon>
        <taxon>Suessiales</taxon>
        <taxon>Symbiodiniaceae</taxon>
        <taxon>Effrenium</taxon>
    </lineage>
</organism>
<keyword evidence="5 9" id="KW-1133">Transmembrane helix</keyword>
<dbReference type="GO" id="GO:0140359">
    <property type="term" value="F:ABC-type transporter activity"/>
    <property type="evidence" value="ECO:0007669"/>
    <property type="project" value="InterPro"/>
</dbReference>
<evidence type="ECO:0000256" key="2">
    <source>
        <dbReference type="ARBA" id="ARBA00022692"/>
    </source>
</evidence>
<dbReference type="PANTHER" id="PTHR24221">
    <property type="entry name" value="ATP-BINDING CASSETTE SUB-FAMILY B"/>
    <property type="match status" value="1"/>
</dbReference>
<feature type="domain" description="ABC transmembrane type-1" evidence="11">
    <location>
        <begin position="426"/>
        <end position="707"/>
    </location>
</feature>
<dbReference type="SUPFAM" id="SSF51735">
    <property type="entry name" value="NAD(P)-binding Rossmann-fold domains"/>
    <property type="match status" value="1"/>
</dbReference>
<keyword evidence="2 9" id="KW-0812">Transmembrane</keyword>
<dbReference type="AlphaFoldDB" id="A0AA36I526"/>
<accession>A0AA36I526</accession>
<feature type="region of interest" description="Disordered" evidence="8">
    <location>
        <begin position="382"/>
        <end position="402"/>
    </location>
</feature>
<comment type="subcellular location">
    <subcellularLocation>
        <location evidence="1">Membrane</location>
        <topology evidence="1">Multi-pass membrane protein</topology>
    </subcellularLocation>
</comment>
<evidence type="ECO:0000256" key="9">
    <source>
        <dbReference type="SAM" id="Phobius"/>
    </source>
</evidence>
<evidence type="ECO:0000313" key="12">
    <source>
        <dbReference type="EMBL" id="CAJ1381110.1"/>
    </source>
</evidence>
<dbReference type="InterPro" id="IPR003593">
    <property type="entry name" value="AAA+_ATPase"/>
</dbReference>
<evidence type="ECO:0000256" key="6">
    <source>
        <dbReference type="ARBA" id="ARBA00023136"/>
    </source>
</evidence>
<protein>
    <submittedName>
        <fullName evidence="12">Uncharacterized protein</fullName>
    </submittedName>
</protein>
<sequence length="1278" mass="139125">MARVAVTGAFSYSGRYLAKRLLEQGHTVVNLSSRPQQLSSSVAFSDAELRRVEQRPLSFREEEVTDALKGCSVLWCTYWIRFEKDGDTFDRAAARCASLFAAAKKAGVQRVVFTSHTHATEQSPYRYIAGKAKACSALRSSGLSFGIARPCGIFGDSAEESVLMNNAAWVLRRSPLFLLAGSGEERFQPIHVRDMAELLLQMGHLGNEDAPNEELDACGPDAPHAVDLFRALAKATGSWALVGAPQVLSTGLVTKLTQPINWYTGDILLDKDDLDLLCSGLTVAEAPSDPRIRERRSLLQWIEQQGPRLGQRYVSSMQRYYYQRCAIAAVVGLVLCFSGSSPPLSPAPLRPSRPKQLRPRQMSAGVLRKPLLAEPAWSEAASAESSVDVPPPEPAEVEKSLEREARGTCELLLSLASGRDWVLLGFGLLLVGSSKTVGFLAPFALRIAVNFLSQRQLQGISWLLIFAGLKGLSQALNNSKTAVQAMIARPMGRRLAQRLLQKLLALDLQFHALRKTGEVLRKLERPPRAVDTLLRALLFTLVPIAYESIVVLFLLLEKAGMDVAVTVLCTVTAYFLFTTYMSLNWVAQARRSENRFDDAQATAAHDALVNCESLRVFCAGPKVHRRFTRLWRGLQKGQISSDMAATVLATGQQAITASGLAVALLLVARRVCLGTASVGDVPMVQGLISQLWAPLQFLGFYIRQARQALVDLEEARALLAQRSSDLELAELALRTPDSELHNLPPSVPGCPLVEFQDVWFRYQQDLPWVIKGLSFRIEPGAFVVVVGPSGGGKSSLGRFIPRLLDAQRGSVLFNGVDVRHADLQELRQRLAVVPQDVVVFNTTLRQNLALADPHGSRGTEERLQEAIRASGLEDALGEGLTMHSVVGERGLRLSGGERQRLSFARALLRSDHAELLILDEATSALDAQTGRFLLQSLQALREKRLNPPAILAITHQLQMAKEADQVLVLQDGAVQDVLPIFRRDVPPRPVGFPIEEQGTHDQLLAKGGAYSALAAAAQAREGGSSSFSQVKQSMQGMLSRLQGASRENASELSQELQGLQKDLTQIFPGLESDATAALEPLQELKKAYQKCLSEGALAASKCLGLPFSVGDSIASAVNRLSAPRLRVALDALLLRAGVELAREDPLAQRLMSAVIRAASRSIGIAASCFAEARLGALSNARLGGQMAVAGLSRYLLRHGHLQQEVARPVQVPLEWALCLAGLYWQFLRRGPASLLYGFLWGSWGISRTAMVLLGLPLILESWLQASVAANRAGLLDGD</sequence>
<dbReference type="InterPro" id="IPR027417">
    <property type="entry name" value="P-loop_NTPase"/>
</dbReference>
<dbReference type="InterPro" id="IPR003439">
    <property type="entry name" value="ABC_transporter-like_ATP-bd"/>
</dbReference>
<evidence type="ECO:0000256" key="8">
    <source>
        <dbReference type="SAM" id="MobiDB-lite"/>
    </source>
</evidence>
<evidence type="ECO:0000256" key="1">
    <source>
        <dbReference type="ARBA" id="ARBA00004141"/>
    </source>
</evidence>
<dbReference type="InterPro" id="IPR016040">
    <property type="entry name" value="NAD(P)-bd_dom"/>
</dbReference>
<dbReference type="InterPro" id="IPR017871">
    <property type="entry name" value="ABC_transporter-like_CS"/>
</dbReference>
<dbReference type="GO" id="GO:0016887">
    <property type="term" value="F:ATP hydrolysis activity"/>
    <property type="evidence" value="ECO:0007669"/>
    <property type="project" value="InterPro"/>
</dbReference>
<proteinExistence type="inferred from homology"/>
<dbReference type="InterPro" id="IPR011527">
    <property type="entry name" value="ABC1_TM_dom"/>
</dbReference>
<dbReference type="Pfam" id="PF13460">
    <property type="entry name" value="NAD_binding_10"/>
    <property type="match status" value="1"/>
</dbReference>
<gene>
    <name evidence="12" type="ORF">EVOR1521_LOCUS8899</name>
</gene>